<evidence type="ECO:0000256" key="1">
    <source>
        <dbReference type="ARBA" id="ARBA00004571"/>
    </source>
</evidence>
<evidence type="ECO:0000256" key="3">
    <source>
        <dbReference type="ARBA" id="ARBA00022452"/>
    </source>
</evidence>
<dbReference type="Gene3D" id="2.170.130.10">
    <property type="entry name" value="TonB-dependent receptor, plug domain"/>
    <property type="match status" value="1"/>
</dbReference>
<evidence type="ECO:0000256" key="7">
    <source>
        <dbReference type="ARBA" id="ARBA00023136"/>
    </source>
</evidence>
<comment type="subcellular location">
    <subcellularLocation>
        <location evidence="1 10">Cell outer membrane</location>
        <topology evidence="1 10">Multi-pass membrane protein</topology>
    </subcellularLocation>
</comment>
<keyword evidence="7 10" id="KW-0472">Membrane</keyword>
<keyword evidence="6 11" id="KW-0798">TonB box</keyword>
<dbReference type="Gene3D" id="2.40.170.20">
    <property type="entry name" value="TonB-dependent receptor, beta-barrel domain"/>
    <property type="match status" value="1"/>
</dbReference>
<comment type="similarity">
    <text evidence="10 11">Belongs to the TonB-dependent receptor family.</text>
</comment>
<evidence type="ECO:0000256" key="6">
    <source>
        <dbReference type="ARBA" id="ARBA00023077"/>
    </source>
</evidence>
<dbReference type="Pfam" id="PF00593">
    <property type="entry name" value="TonB_dep_Rec_b-barrel"/>
    <property type="match status" value="1"/>
</dbReference>
<evidence type="ECO:0000256" key="4">
    <source>
        <dbReference type="ARBA" id="ARBA00022692"/>
    </source>
</evidence>
<dbReference type="Proteomes" id="UP001526246">
    <property type="component" value="Unassembled WGS sequence"/>
</dbReference>
<dbReference type="PANTHER" id="PTHR30069">
    <property type="entry name" value="TONB-DEPENDENT OUTER MEMBRANE RECEPTOR"/>
    <property type="match status" value="1"/>
</dbReference>
<reference evidence="15 16" key="1">
    <citation type="submission" date="2022-10" db="EMBL/GenBank/DDBJ databases">
        <title>Sphingomonas sp.</title>
        <authorList>
            <person name="Jin C."/>
        </authorList>
    </citation>
    <scope>NUCLEOTIDE SEQUENCE [LARGE SCALE GENOMIC DNA]</scope>
    <source>
        <strain evidence="15 16">BN140010</strain>
    </source>
</reference>
<dbReference type="Pfam" id="PF07715">
    <property type="entry name" value="Plug"/>
    <property type="match status" value="1"/>
</dbReference>
<proteinExistence type="inferred from homology"/>
<keyword evidence="3 10" id="KW-1134">Transmembrane beta strand</keyword>
<feature type="signal peptide" evidence="12">
    <location>
        <begin position="1"/>
        <end position="19"/>
    </location>
</feature>
<evidence type="ECO:0000256" key="11">
    <source>
        <dbReference type="RuleBase" id="RU003357"/>
    </source>
</evidence>
<gene>
    <name evidence="15" type="ORF">OMW55_01670</name>
</gene>
<keyword evidence="4 10" id="KW-0812">Transmembrane</keyword>
<keyword evidence="2 10" id="KW-0813">Transport</keyword>
<keyword evidence="16" id="KW-1185">Reference proteome</keyword>
<evidence type="ECO:0000256" key="9">
    <source>
        <dbReference type="ARBA" id="ARBA00023237"/>
    </source>
</evidence>
<dbReference type="InterPro" id="IPR000531">
    <property type="entry name" value="Beta-barrel_TonB"/>
</dbReference>
<feature type="domain" description="TonB-dependent receptor plug" evidence="14">
    <location>
        <begin position="48"/>
        <end position="158"/>
    </location>
</feature>
<sequence>MAVAHVPLIAAAMPMVAGATETPNLQALSIEELAQVPVRSASKRDEPLSTAPTSLYVITGEDVLNSGATSLPELLRLAPNLDVQQVDASQYAITARGFNGTETANKLLVLMDGRSIYTPLQSQVFWNLHSPLVQDLQQIEVISGPGGTLYGPNAVNGVVNITSRDAHDTLGTLVRGTGGAYERTAGARYGTALGSLGAIRVYGDYHDREALPTGTGFAGDDAFRGWQVGFRGDVVSESDHLTLQGDWFRNKAESVTGDGNRGFNLLGRWQHTLSTDTSVELQAYYDKFRRDFILVRDSLETIDVEAQMNVTKGIHNLVAGAGLRTTRDKFINNLNIFQLDPTSKRLWIGNAFVQDRIDLGRGISVIPGIKVERSTFTGWQALPSVRLAWQASNRDLWWSAISRAIRTPSRIDRGLSAPPLLTPATNFKTEKLVALEAGYRGQPTAFATLSVTAFHNWYEDIRTTESSLGGVLPIQLSNGIKGRSWGIEGWSTVQLASNWRLTVGGTRLWKDFSVRKGRTDLANLAAIGDDPKWQLKAGTDLDLGRKVQLSVDGRWSGAIETAPRIPSYVEASGRIGWTVTDAVELFVQGRNLLHATHLESNDLNQGQRPQRSIVAGSRLRF</sequence>
<dbReference type="PROSITE" id="PS52016">
    <property type="entry name" value="TONB_DEPENDENT_REC_3"/>
    <property type="match status" value="1"/>
</dbReference>
<dbReference type="InterPro" id="IPR036942">
    <property type="entry name" value="Beta-barrel_TonB_sf"/>
</dbReference>
<dbReference type="EMBL" id="JAPDOB010000001">
    <property type="protein sequence ID" value="MCW3796519.1"/>
    <property type="molecule type" value="Genomic_DNA"/>
</dbReference>
<comment type="caution">
    <text evidence="15">The sequence shown here is derived from an EMBL/GenBank/DDBJ whole genome shotgun (WGS) entry which is preliminary data.</text>
</comment>
<protein>
    <submittedName>
        <fullName evidence="15">TonB-dependent receptor</fullName>
    </submittedName>
</protein>
<evidence type="ECO:0000259" key="13">
    <source>
        <dbReference type="Pfam" id="PF00593"/>
    </source>
</evidence>
<name>A0ABT3JC76_9SPHN</name>
<evidence type="ECO:0000256" key="5">
    <source>
        <dbReference type="ARBA" id="ARBA00022729"/>
    </source>
</evidence>
<evidence type="ECO:0000256" key="8">
    <source>
        <dbReference type="ARBA" id="ARBA00023170"/>
    </source>
</evidence>
<keyword evidence="9 10" id="KW-0998">Cell outer membrane</keyword>
<feature type="domain" description="TonB-dependent receptor-like beta-barrel" evidence="13">
    <location>
        <begin position="173"/>
        <end position="592"/>
    </location>
</feature>
<evidence type="ECO:0000313" key="15">
    <source>
        <dbReference type="EMBL" id="MCW3796519.1"/>
    </source>
</evidence>
<keyword evidence="8 15" id="KW-0675">Receptor</keyword>
<keyword evidence="5 12" id="KW-0732">Signal</keyword>
<evidence type="ECO:0000256" key="12">
    <source>
        <dbReference type="SAM" id="SignalP"/>
    </source>
</evidence>
<dbReference type="PANTHER" id="PTHR30069:SF29">
    <property type="entry name" value="HEMOGLOBIN AND HEMOGLOBIN-HAPTOGLOBIN-BINDING PROTEIN 1-RELATED"/>
    <property type="match status" value="1"/>
</dbReference>
<dbReference type="InterPro" id="IPR012910">
    <property type="entry name" value="Plug_dom"/>
</dbReference>
<evidence type="ECO:0000259" key="14">
    <source>
        <dbReference type="Pfam" id="PF07715"/>
    </source>
</evidence>
<organism evidence="15 16">
    <name type="scientific">Sphingomonas arvum</name>
    <dbReference type="NCBI Taxonomy" id="2992113"/>
    <lineage>
        <taxon>Bacteria</taxon>
        <taxon>Pseudomonadati</taxon>
        <taxon>Pseudomonadota</taxon>
        <taxon>Alphaproteobacteria</taxon>
        <taxon>Sphingomonadales</taxon>
        <taxon>Sphingomonadaceae</taxon>
        <taxon>Sphingomonas</taxon>
    </lineage>
</organism>
<accession>A0ABT3JC76</accession>
<evidence type="ECO:0000313" key="16">
    <source>
        <dbReference type="Proteomes" id="UP001526246"/>
    </source>
</evidence>
<evidence type="ECO:0000256" key="2">
    <source>
        <dbReference type="ARBA" id="ARBA00022448"/>
    </source>
</evidence>
<dbReference type="InterPro" id="IPR039426">
    <property type="entry name" value="TonB-dep_rcpt-like"/>
</dbReference>
<dbReference type="InterPro" id="IPR037066">
    <property type="entry name" value="Plug_dom_sf"/>
</dbReference>
<evidence type="ECO:0000256" key="10">
    <source>
        <dbReference type="PROSITE-ProRule" id="PRU01360"/>
    </source>
</evidence>
<feature type="chain" id="PRO_5047372387" evidence="12">
    <location>
        <begin position="20"/>
        <end position="621"/>
    </location>
</feature>
<dbReference type="SUPFAM" id="SSF56935">
    <property type="entry name" value="Porins"/>
    <property type="match status" value="1"/>
</dbReference>
<dbReference type="RefSeq" id="WP_264880319.1">
    <property type="nucleotide sequence ID" value="NZ_JAPDOB010000001.1"/>
</dbReference>